<evidence type="ECO:0000313" key="2">
    <source>
        <dbReference type="Proteomes" id="UP000286246"/>
    </source>
</evidence>
<comment type="caution">
    <text evidence="1">The sequence shown here is derived from an EMBL/GenBank/DDBJ whole genome shotgun (WGS) entry which is preliminary data.</text>
</comment>
<evidence type="ECO:0000313" key="1">
    <source>
        <dbReference type="EMBL" id="RKE55333.1"/>
    </source>
</evidence>
<dbReference type="AlphaFoldDB" id="A0A420BF56"/>
<dbReference type="Proteomes" id="UP000286246">
    <property type="component" value="Unassembled WGS sequence"/>
</dbReference>
<dbReference type="RefSeq" id="WP_120257128.1">
    <property type="nucleotide sequence ID" value="NZ_RAPY01000001.1"/>
</dbReference>
<proteinExistence type="predicted"/>
<keyword evidence="2" id="KW-1185">Reference proteome</keyword>
<gene>
    <name evidence="1" type="ORF">DFQ12_0164</name>
</gene>
<protein>
    <submittedName>
        <fullName evidence="1">Uncharacterized protein</fullName>
    </submittedName>
</protein>
<dbReference type="EMBL" id="RAPY01000001">
    <property type="protein sequence ID" value="RKE55333.1"/>
    <property type="molecule type" value="Genomic_DNA"/>
</dbReference>
<organism evidence="1 2">
    <name type="scientific">Sphingobacterium detergens</name>
    <dbReference type="NCBI Taxonomy" id="1145106"/>
    <lineage>
        <taxon>Bacteria</taxon>
        <taxon>Pseudomonadati</taxon>
        <taxon>Bacteroidota</taxon>
        <taxon>Sphingobacteriia</taxon>
        <taxon>Sphingobacteriales</taxon>
        <taxon>Sphingobacteriaceae</taxon>
        <taxon>Sphingobacterium</taxon>
    </lineage>
</organism>
<accession>A0A420BF56</accession>
<reference evidence="1 2" key="1">
    <citation type="submission" date="2018-09" db="EMBL/GenBank/DDBJ databases">
        <title>Genomic Encyclopedia of Type Strains, Phase III (KMG-III): the genomes of soil and plant-associated and newly described type strains.</title>
        <authorList>
            <person name="Whitman W."/>
        </authorList>
    </citation>
    <scope>NUCLEOTIDE SEQUENCE [LARGE SCALE GENOMIC DNA]</scope>
    <source>
        <strain evidence="1 2">CECT 7938</strain>
    </source>
</reference>
<sequence length="106" mass="12587">MNQQKYMEELSSYGFDPFVLPSEIEQDTITLRINNKSIIIKKAFIPEILKNYKSIENSSIKRFLFSKLNLKRDDNIAHVTNYDNIKNLNYHLVLHLVKKRNQITPF</sequence>
<name>A0A420BF56_SPHD1</name>